<feature type="transmembrane region" description="Helical" evidence="2">
    <location>
        <begin position="414"/>
        <end position="436"/>
    </location>
</feature>
<dbReference type="InterPro" id="IPR052722">
    <property type="entry name" value="PgpH_phosphodiesterase"/>
</dbReference>
<keyword evidence="2" id="KW-0812">Transmembrane</keyword>
<feature type="compositionally biased region" description="Basic and acidic residues" evidence="1">
    <location>
        <begin position="807"/>
        <end position="827"/>
    </location>
</feature>
<feature type="region of interest" description="Disordered" evidence="1">
    <location>
        <begin position="137"/>
        <end position="166"/>
    </location>
</feature>
<proteinExistence type="predicted"/>
<feature type="region of interest" description="Disordered" evidence="1">
    <location>
        <begin position="1"/>
        <end position="29"/>
    </location>
</feature>
<keyword evidence="4" id="KW-0675">Receptor</keyword>
<gene>
    <name evidence="4" type="ORF">PITCH_A780072</name>
</gene>
<reference evidence="4" key="1">
    <citation type="submission" date="2018-01" db="EMBL/GenBank/DDBJ databases">
        <authorList>
            <person name="Regsiter A."/>
            <person name="William W."/>
        </authorList>
    </citation>
    <scope>NUCLEOTIDE SEQUENCE</scope>
    <source>
        <strain evidence="4">TRIP AH-1</strain>
    </source>
</reference>
<feature type="transmembrane region" description="Helical" evidence="2">
    <location>
        <begin position="442"/>
        <end position="466"/>
    </location>
</feature>
<evidence type="ECO:0000259" key="3">
    <source>
        <dbReference type="SMART" id="SM00471"/>
    </source>
</evidence>
<feature type="transmembrane region" description="Helical" evidence="2">
    <location>
        <begin position="47"/>
        <end position="68"/>
    </location>
</feature>
<dbReference type="CDD" id="cd00077">
    <property type="entry name" value="HDc"/>
    <property type="match status" value="1"/>
</dbReference>
<feature type="compositionally biased region" description="Basic and acidic residues" evidence="1">
    <location>
        <begin position="682"/>
        <end position="697"/>
    </location>
</feature>
<name>A0A445N2K2_9BACT</name>
<dbReference type="Pfam" id="PF01966">
    <property type="entry name" value="HD"/>
    <property type="match status" value="1"/>
</dbReference>
<sequence length="827" mass="90633">MTAAKAEKTKNGANKGSKQYTKGEKGSAVPAKDTLPAVPWFGLEPRIWYILSGLSIIIAVLLYPNLLISPKSYKIGDVADRDIKASHEFMVEDAGLTEKNRQDAAKAAPMFYDFDPTASNAVARIKEAFAHARESLMASGNSHEKSNGTQSQPKTDNEKESSSGSLNNNFFGLLDIPPERGIYNPLIKNAFPVSVENETVNLVSEVIRKGIVGNKMILLTQGGKGITLRHINTENEKNVTDLNGFYDLNEARAYIEGQKKVLSDTLRSSELAVVCIKLAEAIIKPNLTFNKAETELRKELARKAVSPFYFKVKKGEMLVREGERITAEHLLKISEQQKILKQDETLGKAPAMAVLIFALLAAMHLVGFMTSQTAGVKVKNMLFNALTILVIFLLIIACNFIAEEVARGVRVFSSKALVFAIPVASGAMLVSIFHGMAVAASFSVITCVLASSVVGGQIEFFVYFFISSLVAAHGVRDCRVRGVLIKTGLKVGLCNMVMALTIEALGGALYPLEVFVALFTAFSGGVFVAVIATGLLPLIEMAFGYTTDIKLLELSNLDQPLLKELMVQAPGSYHHSVIVSNMVEATAKAVNANPLLAKVAAYYHDIGKVKKPQYFIENQMDRENRHEKLAPSMSSLILISHVKDGVELAKKHKLGWEITNIIRQHHGTSLISYFYEKAKEQEEKKGGKSHDVDDADFRYPGPKPQTKEAGLVMLADFVEAASKSLVDPTVARIQGMVQKIINKVFSDGQLDECELTLKDLHEIAKSFNKTLSGIFHHRIEYPESVLKTSSQKKGENGDTDPLQEADLWPKKTGDKAESSESLKRLGL</sequence>
<dbReference type="Gene3D" id="1.10.3210.10">
    <property type="entry name" value="Hypothetical protein af1432"/>
    <property type="match status" value="1"/>
</dbReference>
<keyword evidence="2" id="KW-0472">Membrane</keyword>
<accession>A0A445N2K2</accession>
<organism evidence="4">
    <name type="scientific">uncultured Desulfobacterium sp</name>
    <dbReference type="NCBI Taxonomy" id="201089"/>
    <lineage>
        <taxon>Bacteria</taxon>
        <taxon>Pseudomonadati</taxon>
        <taxon>Thermodesulfobacteriota</taxon>
        <taxon>Desulfobacteria</taxon>
        <taxon>Desulfobacterales</taxon>
        <taxon>Desulfobacteriaceae</taxon>
        <taxon>Desulfobacterium</taxon>
        <taxon>environmental samples</taxon>
    </lineage>
</organism>
<feature type="transmembrane region" description="Helical" evidence="2">
    <location>
        <begin position="487"/>
        <end position="510"/>
    </location>
</feature>
<dbReference type="EMBL" id="OJIN01000223">
    <property type="protein sequence ID" value="SPD75942.1"/>
    <property type="molecule type" value="Genomic_DNA"/>
</dbReference>
<dbReference type="SMART" id="SM00471">
    <property type="entry name" value="HDc"/>
    <property type="match status" value="1"/>
</dbReference>
<evidence type="ECO:0000313" key="4">
    <source>
        <dbReference type="EMBL" id="SPD75942.1"/>
    </source>
</evidence>
<keyword evidence="4" id="KW-0378">Hydrolase</keyword>
<evidence type="ECO:0000256" key="2">
    <source>
        <dbReference type="SAM" id="Phobius"/>
    </source>
</evidence>
<feature type="domain" description="HD/PDEase" evidence="3">
    <location>
        <begin position="568"/>
        <end position="730"/>
    </location>
</feature>
<evidence type="ECO:0000256" key="1">
    <source>
        <dbReference type="SAM" id="MobiDB-lite"/>
    </source>
</evidence>
<dbReference type="InterPro" id="IPR006675">
    <property type="entry name" value="HDIG_dom"/>
</dbReference>
<feature type="compositionally biased region" description="Basic and acidic residues" evidence="1">
    <location>
        <begin position="1"/>
        <end position="10"/>
    </location>
</feature>
<feature type="region of interest" description="Disordered" evidence="1">
    <location>
        <begin position="786"/>
        <end position="827"/>
    </location>
</feature>
<dbReference type="InterPro" id="IPR006674">
    <property type="entry name" value="HD_domain"/>
</dbReference>
<protein>
    <submittedName>
        <fullName evidence="4">7TM receptor with intracellular HD hydrolase</fullName>
    </submittedName>
</protein>
<dbReference type="SUPFAM" id="SSF109604">
    <property type="entry name" value="HD-domain/PDEase-like"/>
    <property type="match status" value="1"/>
</dbReference>
<dbReference type="GO" id="GO:0016787">
    <property type="term" value="F:hydrolase activity"/>
    <property type="evidence" value="ECO:0007669"/>
    <property type="project" value="UniProtKB-KW"/>
</dbReference>
<dbReference type="PANTHER" id="PTHR36442:SF1">
    <property type="entry name" value="CYCLIC-DI-AMP PHOSPHODIESTERASE PGPH"/>
    <property type="match status" value="1"/>
</dbReference>
<dbReference type="NCBIfam" id="TIGR00277">
    <property type="entry name" value="HDIG"/>
    <property type="match status" value="1"/>
</dbReference>
<dbReference type="Pfam" id="PF07698">
    <property type="entry name" value="7TM-7TMR_HD"/>
    <property type="match status" value="1"/>
</dbReference>
<dbReference type="AlphaFoldDB" id="A0A445N2K2"/>
<feature type="transmembrane region" description="Helical" evidence="2">
    <location>
        <begin position="516"/>
        <end position="539"/>
    </location>
</feature>
<dbReference type="Pfam" id="PF07697">
    <property type="entry name" value="7TMR-HDED"/>
    <property type="match status" value="1"/>
</dbReference>
<feature type="transmembrane region" description="Helical" evidence="2">
    <location>
        <begin position="381"/>
        <end position="402"/>
    </location>
</feature>
<dbReference type="InterPro" id="IPR011624">
    <property type="entry name" value="Metal-dep_PHydrolase_7TM_extra"/>
</dbReference>
<feature type="region of interest" description="Disordered" evidence="1">
    <location>
        <begin position="682"/>
        <end position="701"/>
    </location>
</feature>
<dbReference type="InterPro" id="IPR003607">
    <property type="entry name" value="HD/PDEase_dom"/>
</dbReference>
<dbReference type="InterPro" id="IPR011621">
    <property type="entry name" value="Metal-dep_PHydrolase_7TM_intra"/>
</dbReference>
<dbReference type="PANTHER" id="PTHR36442">
    <property type="entry name" value="CYCLIC-DI-AMP PHOSPHODIESTERASE PGPH"/>
    <property type="match status" value="1"/>
</dbReference>
<feature type="transmembrane region" description="Helical" evidence="2">
    <location>
        <begin position="349"/>
        <end position="369"/>
    </location>
</feature>
<feature type="compositionally biased region" description="Polar residues" evidence="1">
    <location>
        <begin position="11"/>
        <end position="20"/>
    </location>
</feature>
<keyword evidence="2" id="KW-1133">Transmembrane helix</keyword>